<dbReference type="STRING" id="1909395.BKM31_00795"/>
<dbReference type="Proteomes" id="UP000190797">
    <property type="component" value="Chromosome"/>
</dbReference>
<feature type="domain" description="Endonuclease/exonuclease/phosphatase" evidence="2">
    <location>
        <begin position="48"/>
        <end position="272"/>
    </location>
</feature>
<proteinExistence type="predicted"/>
<evidence type="ECO:0000256" key="1">
    <source>
        <dbReference type="SAM" id="SignalP"/>
    </source>
</evidence>
<dbReference type="Pfam" id="PF03372">
    <property type="entry name" value="Exo_endo_phos"/>
    <property type="match status" value="1"/>
</dbReference>
<dbReference type="InterPro" id="IPR005135">
    <property type="entry name" value="Endo/exonuclease/phosphatase"/>
</dbReference>
<dbReference type="SUPFAM" id="SSF56219">
    <property type="entry name" value="DNase I-like"/>
    <property type="match status" value="1"/>
</dbReference>
<dbReference type="Gene3D" id="3.60.10.10">
    <property type="entry name" value="Endonuclease/exonuclease/phosphatase"/>
    <property type="match status" value="1"/>
</dbReference>
<keyword evidence="4" id="KW-1185">Reference proteome</keyword>
<keyword evidence="1" id="KW-0732">Signal</keyword>
<accession>A0A1U9ZQK4</accession>
<evidence type="ECO:0000313" key="4">
    <source>
        <dbReference type="Proteomes" id="UP000190797"/>
    </source>
</evidence>
<name>A0A1U9ZQK4_9ACTN</name>
<dbReference type="InterPro" id="IPR036691">
    <property type="entry name" value="Endo/exonu/phosph_ase_sf"/>
</dbReference>
<dbReference type="AlphaFoldDB" id="A0A1U9ZQK4"/>
<dbReference type="GO" id="GO:0003824">
    <property type="term" value="F:catalytic activity"/>
    <property type="evidence" value="ECO:0007669"/>
    <property type="project" value="InterPro"/>
</dbReference>
<gene>
    <name evidence="3" type="ORF">BKM31_00795</name>
</gene>
<sequence length="281" mass="30835">MVEWPVMIGHLVLAGLLSLSCLPAHAGPPHEARTAPLQAARPASLHVMTWNVCAGTYSSCPLFRRTTAELAWHVAVLATQADVIFLQEFCSGADADLERELEARTGRAWSVGSAGFAHPDGSPYQCAPDRNGRARGVQSVTLAVAGQDVRFETHALTTPPWGLRRNAICTAGRTFCTAHLSSGSPYDDRQKGAPYRHKQLGELLKLARGVVGGDLNLVPRAASAAYRGRDECDPRDRWTYVTKKRKIDYVFAGPGRVRHCFVDHARKRWSDHVPVHAWVAR</sequence>
<feature type="chain" id="PRO_5012888818" description="Endonuclease/exonuclease/phosphatase domain-containing protein" evidence="1">
    <location>
        <begin position="27"/>
        <end position="281"/>
    </location>
</feature>
<evidence type="ECO:0000259" key="2">
    <source>
        <dbReference type="Pfam" id="PF03372"/>
    </source>
</evidence>
<feature type="signal peptide" evidence="1">
    <location>
        <begin position="1"/>
        <end position="26"/>
    </location>
</feature>
<dbReference type="KEGG" id="noa:BKM31_00795"/>
<organism evidence="3 4">
    <name type="scientific">[Actinomadura] parvosata subsp. kistnae</name>
    <dbReference type="NCBI Taxonomy" id="1909395"/>
    <lineage>
        <taxon>Bacteria</taxon>
        <taxon>Bacillati</taxon>
        <taxon>Actinomycetota</taxon>
        <taxon>Actinomycetes</taxon>
        <taxon>Streptosporangiales</taxon>
        <taxon>Streptosporangiaceae</taxon>
        <taxon>Nonomuraea</taxon>
    </lineage>
</organism>
<evidence type="ECO:0000313" key="3">
    <source>
        <dbReference type="EMBL" id="AQZ60241.1"/>
    </source>
</evidence>
<protein>
    <recommendedName>
        <fullName evidence="2">Endonuclease/exonuclease/phosphatase domain-containing protein</fullName>
    </recommendedName>
</protein>
<reference evidence="4" key="1">
    <citation type="journal article" date="2017" name="Med. Chem. Commun.">
        <title>Nonomuraea sp. ATCC 55076 harbours the largest actinomycete chromosome to date and the kistamicin biosynthetic gene cluster.</title>
        <authorList>
            <person name="Nazari B."/>
            <person name="Forneris C.C."/>
            <person name="Gibson M.I."/>
            <person name="Moon K."/>
            <person name="Schramma K.R."/>
            <person name="Seyedsayamdost M.R."/>
        </authorList>
    </citation>
    <scope>NUCLEOTIDE SEQUENCE [LARGE SCALE GENOMIC DNA]</scope>
    <source>
        <strain evidence="4">ATCC 55076</strain>
    </source>
</reference>
<dbReference type="EMBL" id="CP017717">
    <property type="protein sequence ID" value="AQZ60241.1"/>
    <property type="molecule type" value="Genomic_DNA"/>
</dbReference>